<gene>
    <name evidence="1" type="ORF">OH76DRAFT_320959</name>
</gene>
<reference evidence="1 2" key="1">
    <citation type="journal article" date="2018" name="Biotechnol. Biofuels">
        <title>Integrative visual omics of the white-rot fungus Polyporus brumalis exposes the biotechnological potential of its oxidative enzymes for delignifying raw plant biomass.</title>
        <authorList>
            <person name="Miyauchi S."/>
            <person name="Rancon A."/>
            <person name="Drula E."/>
            <person name="Hage H."/>
            <person name="Chaduli D."/>
            <person name="Favel A."/>
            <person name="Grisel S."/>
            <person name="Henrissat B."/>
            <person name="Herpoel-Gimbert I."/>
            <person name="Ruiz-Duenas F.J."/>
            <person name="Chevret D."/>
            <person name="Hainaut M."/>
            <person name="Lin J."/>
            <person name="Wang M."/>
            <person name="Pangilinan J."/>
            <person name="Lipzen A."/>
            <person name="Lesage-Meessen L."/>
            <person name="Navarro D."/>
            <person name="Riley R."/>
            <person name="Grigoriev I.V."/>
            <person name="Zhou S."/>
            <person name="Raouche S."/>
            <person name="Rosso M.N."/>
        </authorList>
    </citation>
    <scope>NUCLEOTIDE SEQUENCE [LARGE SCALE GENOMIC DNA]</scope>
    <source>
        <strain evidence="1 2">BRFM 1820</strain>
    </source>
</reference>
<evidence type="ECO:0000313" key="1">
    <source>
        <dbReference type="EMBL" id="RDX51263.1"/>
    </source>
</evidence>
<dbReference type="EMBL" id="KZ857395">
    <property type="protein sequence ID" value="RDX51263.1"/>
    <property type="molecule type" value="Genomic_DNA"/>
</dbReference>
<proteinExistence type="predicted"/>
<name>A0A371DFH7_9APHY</name>
<protein>
    <submittedName>
        <fullName evidence="1">Uncharacterized protein</fullName>
    </submittedName>
</protein>
<keyword evidence="2" id="KW-1185">Reference proteome</keyword>
<evidence type="ECO:0000313" key="2">
    <source>
        <dbReference type="Proteomes" id="UP000256964"/>
    </source>
</evidence>
<organism evidence="1 2">
    <name type="scientific">Lentinus brumalis</name>
    <dbReference type="NCBI Taxonomy" id="2498619"/>
    <lineage>
        <taxon>Eukaryota</taxon>
        <taxon>Fungi</taxon>
        <taxon>Dikarya</taxon>
        <taxon>Basidiomycota</taxon>
        <taxon>Agaricomycotina</taxon>
        <taxon>Agaricomycetes</taxon>
        <taxon>Polyporales</taxon>
        <taxon>Polyporaceae</taxon>
        <taxon>Lentinus</taxon>
    </lineage>
</organism>
<dbReference type="AlphaFoldDB" id="A0A371DFH7"/>
<accession>A0A371DFH7</accession>
<dbReference type="Proteomes" id="UP000256964">
    <property type="component" value="Unassembled WGS sequence"/>
</dbReference>
<sequence length="89" mass="10156">MSQVRQIFLAETVVEVEVLGTELTMYLTTEVDELLCGALMARCRVSHRYHDSRQEWETSAARQRMAVTATLEDLQVVLTAAPGRDQSRW</sequence>